<dbReference type="Proteomes" id="UP000177396">
    <property type="component" value="Unassembled WGS sequence"/>
</dbReference>
<evidence type="ECO:0008006" key="3">
    <source>
        <dbReference type="Google" id="ProtNLM"/>
    </source>
</evidence>
<dbReference type="AlphaFoldDB" id="A0A1F5YEW5"/>
<dbReference type="InterPro" id="IPR008972">
    <property type="entry name" value="Cupredoxin"/>
</dbReference>
<evidence type="ECO:0000313" key="1">
    <source>
        <dbReference type="EMBL" id="OGF98720.1"/>
    </source>
</evidence>
<dbReference type="Gene3D" id="2.60.40.420">
    <property type="entry name" value="Cupredoxins - blue copper proteins"/>
    <property type="match status" value="1"/>
</dbReference>
<organism evidence="1 2">
    <name type="scientific">Candidatus Gottesmanbacteria bacterium RBG_16_38_7b</name>
    <dbReference type="NCBI Taxonomy" id="1798372"/>
    <lineage>
        <taxon>Bacteria</taxon>
        <taxon>Candidatus Gottesmaniibacteriota</taxon>
    </lineage>
</organism>
<proteinExistence type="predicted"/>
<dbReference type="InterPro" id="IPR052721">
    <property type="entry name" value="ET_Amicyanin"/>
</dbReference>
<sequence length="149" mass="16397">MNKKYLIILFLILIIIVAGLSLTKGKKGTPDDTSSNIENNGNELQVPQKIIQSEGINITVTKVNYSKVGFTPQVVTVKVGETVSWTNNTNKGMWVASNVHPSHNLYPGFDQLKSVGFSGEFSFKFAKVGTWQYHNHLSPGETGEVIVTE</sequence>
<accession>A0A1F5YEW5</accession>
<dbReference type="EMBL" id="MFJB01000089">
    <property type="protein sequence ID" value="OGF98720.1"/>
    <property type="molecule type" value="Genomic_DNA"/>
</dbReference>
<dbReference type="SUPFAM" id="SSF49503">
    <property type="entry name" value="Cupredoxins"/>
    <property type="match status" value="1"/>
</dbReference>
<dbReference type="PANTHER" id="PTHR36507">
    <property type="entry name" value="BLL1555 PROTEIN"/>
    <property type="match status" value="1"/>
</dbReference>
<dbReference type="PANTHER" id="PTHR36507:SF1">
    <property type="entry name" value="BLL1555 PROTEIN"/>
    <property type="match status" value="1"/>
</dbReference>
<evidence type="ECO:0000313" key="2">
    <source>
        <dbReference type="Proteomes" id="UP000177396"/>
    </source>
</evidence>
<name>A0A1F5YEW5_9BACT</name>
<protein>
    <recommendedName>
        <fullName evidence="3">EfeO-type cupredoxin-like domain-containing protein</fullName>
    </recommendedName>
</protein>
<reference evidence="1 2" key="1">
    <citation type="journal article" date="2016" name="Nat. Commun.">
        <title>Thousands of microbial genomes shed light on interconnected biogeochemical processes in an aquifer system.</title>
        <authorList>
            <person name="Anantharaman K."/>
            <person name="Brown C.T."/>
            <person name="Hug L.A."/>
            <person name="Sharon I."/>
            <person name="Castelle C.J."/>
            <person name="Probst A.J."/>
            <person name="Thomas B.C."/>
            <person name="Singh A."/>
            <person name="Wilkins M.J."/>
            <person name="Karaoz U."/>
            <person name="Brodie E.L."/>
            <person name="Williams K.H."/>
            <person name="Hubbard S.S."/>
            <person name="Banfield J.F."/>
        </authorList>
    </citation>
    <scope>NUCLEOTIDE SEQUENCE [LARGE SCALE GENOMIC DNA]</scope>
</reference>
<comment type="caution">
    <text evidence="1">The sequence shown here is derived from an EMBL/GenBank/DDBJ whole genome shotgun (WGS) entry which is preliminary data.</text>
</comment>
<gene>
    <name evidence="1" type="ORF">A2153_00190</name>
</gene>